<feature type="compositionally biased region" description="Low complexity" evidence="8">
    <location>
        <begin position="486"/>
        <end position="507"/>
    </location>
</feature>
<evidence type="ECO:0000256" key="9">
    <source>
        <dbReference type="SAM" id="Phobius"/>
    </source>
</evidence>
<name>A0A380P5V6_STRGR</name>
<feature type="transmembrane region" description="Helical" evidence="9">
    <location>
        <begin position="264"/>
        <end position="293"/>
    </location>
</feature>
<feature type="transmembrane region" description="Helical" evidence="9">
    <location>
        <begin position="395"/>
        <end position="423"/>
    </location>
</feature>
<keyword evidence="5 9" id="KW-1133">Transmembrane helix</keyword>
<dbReference type="EMBL" id="UHID01000007">
    <property type="protein sequence ID" value="SUP60257.1"/>
    <property type="molecule type" value="Genomic_DNA"/>
</dbReference>
<accession>A0A380P5V6</accession>
<sequence>MKRRPGRHDLAGASDCNGRVPNRQVGTATTAPVQRGGPGTGLRRRALGGGRRLRVAGWTGAAVWAAGLVAFSTLPPHRLWGAWAAAGYLGASLAAALLRGPRARTVALVSALSGAVAVPFGHLLLTGRAQSEVGVIERSAALLLHHGTPYLAHPQAVTDYNPYLPGMALFGLPAALLGDGGAVARLLGDARLWCAVVLLVCLAGGRAVLRRGVDGEAAGPASAGGLLVLVASPLVALPLCVSGVDLPLTGLCWLGLALAARGRAGAAGLALAAACALKWTALPAVAVAAALLAGTRGGRSALRCAAAWSAAVVALVLPAALVAPGPLVEQVLAFPTGRAEVATPAASPLPGRLLAEWGPAGWYAAVLLLLCGGAAVALSLVVRPPAGCVAAADRLAVGLCVAFLFAPAGRFGYFTLPLLLVVWSRSATGTLPGAGHRWAPLRRGRTAGRGGRRPPWPTARPLPAGTRLPSAAALRARGTTGSPDEATTPVLAARAPARAPTTVVPALAVPPPAPPGGPR</sequence>
<dbReference type="GO" id="GO:0005886">
    <property type="term" value="C:plasma membrane"/>
    <property type="evidence" value="ECO:0007669"/>
    <property type="project" value="UniProtKB-SubCell"/>
</dbReference>
<feature type="transmembrane region" description="Helical" evidence="9">
    <location>
        <begin position="305"/>
        <end position="323"/>
    </location>
</feature>
<keyword evidence="4 9" id="KW-0812">Transmembrane</keyword>
<evidence type="ECO:0000256" key="8">
    <source>
        <dbReference type="SAM" id="MobiDB-lite"/>
    </source>
</evidence>
<protein>
    <submittedName>
        <fullName evidence="10">Integral membrane protein</fullName>
    </submittedName>
</protein>
<evidence type="ECO:0000256" key="2">
    <source>
        <dbReference type="ARBA" id="ARBA00022475"/>
    </source>
</evidence>
<evidence type="ECO:0000256" key="1">
    <source>
        <dbReference type="ARBA" id="ARBA00004651"/>
    </source>
</evidence>
<proteinExistence type="inferred from homology"/>
<keyword evidence="3" id="KW-0808">Transferase</keyword>
<dbReference type="Proteomes" id="UP000254150">
    <property type="component" value="Unassembled WGS sequence"/>
</dbReference>
<reference evidence="10 11" key="1">
    <citation type="submission" date="2018-06" db="EMBL/GenBank/DDBJ databases">
        <authorList>
            <consortium name="Pathogen Informatics"/>
            <person name="Doyle S."/>
        </authorList>
    </citation>
    <scope>NUCLEOTIDE SEQUENCE [LARGE SCALE GENOMIC DNA]</scope>
    <source>
        <strain evidence="10 11">NCTC7807</strain>
    </source>
</reference>
<dbReference type="AlphaFoldDB" id="A0A380P5V6"/>
<feature type="transmembrane region" description="Helical" evidence="9">
    <location>
        <begin position="53"/>
        <end position="74"/>
    </location>
</feature>
<gene>
    <name evidence="10" type="ORF">NCTC7807_04323</name>
</gene>
<evidence type="ECO:0000256" key="3">
    <source>
        <dbReference type="ARBA" id="ARBA00022679"/>
    </source>
</evidence>
<evidence type="ECO:0000256" key="7">
    <source>
        <dbReference type="ARBA" id="ARBA00024033"/>
    </source>
</evidence>
<comment type="similarity">
    <text evidence="7">Belongs to the glycosyltransferase 87 family.</text>
</comment>
<feature type="transmembrane region" description="Helical" evidence="9">
    <location>
        <begin position="221"/>
        <end position="244"/>
    </location>
</feature>
<comment type="subcellular location">
    <subcellularLocation>
        <location evidence="1">Cell membrane</location>
        <topology evidence="1">Multi-pass membrane protein</topology>
    </subcellularLocation>
</comment>
<evidence type="ECO:0000256" key="4">
    <source>
        <dbReference type="ARBA" id="ARBA00022692"/>
    </source>
</evidence>
<feature type="transmembrane region" description="Helical" evidence="9">
    <location>
        <begin position="105"/>
        <end position="125"/>
    </location>
</feature>
<evidence type="ECO:0000313" key="11">
    <source>
        <dbReference type="Proteomes" id="UP000254150"/>
    </source>
</evidence>
<feature type="compositionally biased region" description="Pro residues" evidence="8">
    <location>
        <begin position="508"/>
        <end position="519"/>
    </location>
</feature>
<evidence type="ECO:0000256" key="6">
    <source>
        <dbReference type="ARBA" id="ARBA00023136"/>
    </source>
</evidence>
<dbReference type="GO" id="GO:0016758">
    <property type="term" value="F:hexosyltransferase activity"/>
    <property type="evidence" value="ECO:0007669"/>
    <property type="project" value="InterPro"/>
</dbReference>
<evidence type="ECO:0000313" key="10">
    <source>
        <dbReference type="EMBL" id="SUP60257.1"/>
    </source>
</evidence>
<keyword evidence="2" id="KW-1003">Cell membrane</keyword>
<dbReference type="Pfam" id="PF09594">
    <property type="entry name" value="GT87"/>
    <property type="match status" value="1"/>
</dbReference>
<keyword evidence="6 9" id="KW-0472">Membrane</keyword>
<dbReference type="InterPro" id="IPR018584">
    <property type="entry name" value="GT87"/>
</dbReference>
<feature type="region of interest" description="Disordered" evidence="8">
    <location>
        <begin position="1"/>
        <end position="44"/>
    </location>
</feature>
<evidence type="ECO:0000256" key="5">
    <source>
        <dbReference type="ARBA" id="ARBA00022989"/>
    </source>
</evidence>
<feature type="region of interest" description="Disordered" evidence="8">
    <location>
        <begin position="437"/>
        <end position="519"/>
    </location>
</feature>
<organism evidence="10 11">
    <name type="scientific">Streptomyces griseus</name>
    <dbReference type="NCBI Taxonomy" id="1911"/>
    <lineage>
        <taxon>Bacteria</taxon>
        <taxon>Bacillati</taxon>
        <taxon>Actinomycetota</taxon>
        <taxon>Actinomycetes</taxon>
        <taxon>Kitasatosporales</taxon>
        <taxon>Streptomycetaceae</taxon>
        <taxon>Streptomyces</taxon>
    </lineage>
</organism>
<feature type="transmembrane region" description="Helical" evidence="9">
    <location>
        <begin position="80"/>
        <end position="98"/>
    </location>
</feature>
<feature type="transmembrane region" description="Helical" evidence="9">
    <location>
        <begin position="190"/>
        <end position="209"/>
    </location>
</feature>
<feature type="transmembrane region" description="Helical" evidence="9">
    <location>
        <begin position="360"/>
        <end position="383"/>
    </location>
</feature>
<feature type="compositionally biased region" description="Basic residues" evidence="8">
    <location>
        <begin position="439"/>
        <end position="452"/>
    </location>
</feature>